<comment type="caution">
    <text evidence="1">The sequence shown here is derived from an EMBL/GenBank/DDBJ whole genome shotgun (WGS) entry which is preliminary data.</text>
</comment>
<gene>
    <name evidence="1" type="ORF">BCF53_1194</name>
</gene>
<protein>
    <submittedName>
        <fullName evidence="1">Uncharacterized protein</fullName>
    </submittedName>
</protein>
<evidence type="ECO:0000313" key="1">
    <source>
        <dbReference type="EMBL" id="TCS37582.1"/>
    </source>
</evidence>
<evidence type="ECO:0000313" key="2">
    <source>
        <dbReference type="Proteomes" id="UP000295793"/>
    </source>
</evidence>
<dbReference type="OrthoDB" id="5740331at2"/>
<dbReference type="Proteomes" id="UP000295793">
    <property type="component" value="Unassembled WGS sequence"/>
</dbReference>
<reference evidence="1 2" key="1">
    <citation type="submission" date="2019-03" db="EMBL/GenBank/DDBJ databases">
        <title>Genomic Encyclopedia of Archaeal and Bacterial Type Strains, Phase II (KMG-II): from individual species to whole genera.</title>
        <authorList>
            <person name="Goeker M."/>
        </authorList>
    </citation>
    <scope>NUCLEOTIDE SEQUENCE [LARGE SCALE GENOMIC DNA]</scope>
    <source>
        <strain evidence="1 2">DSM 15388</strain>
    </source>
</reference>
<proteinExistence type="predicted"/>
<dbReference type="AlphaFoldDB" id="A0A4R3HWQ0"/>
<name>A0A4R3HWQ0_9GAMM</name>
<dbReference type="RefSeq" id="WP_132703275.1">
    <property type="nucleotide sequence ID" value="NZ_SLZR01000019.1"/>
</dbReference>
<keyword evidence="2" id="KW-1185">Reference proteome</keyword>
<organism evidence="1 2">
    <name type="scientific">Reinekea marinisedimentorum</name>
    <dbReference type="NCBI Taxonomy" id="230495"/>
    <lineage>
        <taxon>Bacteria</taxon>
        <taxon>Pseudomonadati</taxon>
        <taxon>Pseudomonadota</taxon>
        <taxon>Gammaproteobacteria</taxon>
        <taxon>Oceanospirillales</taxon>
        <taxon>Saccharospirillaceae</taxon>
        <taxon>Reinekea</taxon>
    </lineage>
</organism>
<dbReference type="EMBL" id="SLZR01000019">
    <property type="protein sequence ID" value="TCS37582.1"/>
    <property type="molecule type" value="Genomic_DNA"/>
</dbReference>
<accession>A0A4R3HWQ0</accession>
<sequence length="120" mass="13884">MNVYFFAEHDEIEDLFSAIHKELAAWAEPKTTVTTVLRGIETETPSRTQRDYEVGYEISISKTQKLKEPLNFLYSLAKTHQCEFVVGQIEGEAYQDVCYFGYEEGRPDMFEIAHYLGLES</sequence>